<feature type="chain" id="PRO_5026266893" evidence="2">
    <location>
        <begin position="28"/>
        <end position="170"/>
    </location>
</feature>
<feature type="region of interest" description="Disordered" evidence="1">
    <location>
        <begin position="38"/>
        <end position="64"/>
    </location>
</feature>
<proteinExistence type="predicted"/>
<evidence type="ECO:0000256" key="2">
    <source>
        <dbReference type="SAM" id="SignalP"/>
    </source>
</evidence>
<reference evidence="3 4" key="2">
    <citation type="submission" date="2020-03" db="EMBL/GenBank/DDBJ databases">
        <authorList>
            <person name="Ichikawa N."/>
            <person name="Kimura A."/>
            <person name="Kitahashi Y."/>
            <person name="Uohara A."/>
        </authorList>
    </citation>
    <scope>NUCLEOTIDE SEQUENCE [LARGE SCALE GENOMIC DNA]</scope>
    <source>
        <strain evidence="3 4">NBRC 107702</strain>
    </source>
</reference>
<reference evidence="3 4" key="1">
    <citation type="submission" date="2020-03" db="EMBL/GenBank/DDBJ databases">
        <title>Whole genome shotgun sequence of Phytohabitans flavus NBRC 107702.</title>
        <authorList>
            <person name="Komaki H."/>
            <person name="Tamura T."/>
        </authorList>
    </citation>
    <scope>NUCLEOTIDE SEQUENCE [LARGE SCALE GENOMIC DNA]</scope>
    <source>
        <strain evidence="3 4">NBRC 107702</strain>
    </source>
</reference>
<protein>
    <submittedName>
        <fullName evidence="3">Uncharacterized protein</fullName>
    </submittedName>
</protein>
<dbReference type="AlphaFoldDB" id="A0A6F8XYH4"/>
<gene>
    <name evidence="3" type="ORF">Pflav_052590</name>
</gene>
<feature type="signal peptide" evidence="2">
    <location>
        <begin position="1"/>
        <end position="27"/>
    </location>
</feature>
<dbReference type="Proteomes" id="UP000502508">
    <property type="component" value="Chromosome"/>
</dbReference>
<name>A0A6F8XYH4_9ACTN</name>
<keyword evidence="4" id="KW-1185">Reference proteome</keyword>
<keyword evidence="2" id="KW-0732">Signal</keyword>
<evidence type="ECO:0000313" key="3">
    <source>
        <dbReference type="EMBL" id="BCB78849.1"/>
    </source>
</evidence>
<dbReference type="PROSITE" id="PS51257">
    <property type="entry name" value="PROKAR_LIPOPROTEIN"/>
    <property type="match status" value="1"/>
</dbReference>
<sequence>MLPNKGCTLASCLVAAFGCLAVILAQADDFDGIYRRGQSHGMLPKRKRSGQKVKPKPVPCQRSAGPPVHVGHLLDIVEVLCRLTQNLQLEDSAAFIGDGRVCRPLRPSRQEKRYDGNYEPSRTDHQVDVVEPIFGNIDFGNGSQHVLRVSDGCTAEAARAPVDGDRPSDG</sequence>
<organism evidence="3 4">
    <name type="scientific">Phytohabitans flavus</name>
    <dbReference type="NCBI Taxonomy" id="1076124"/>
    <lineage>
        <taxon>Bacteria</taxon>
        <taxon>Bacillati</taxon>
        <taxon>Actinomycetota</taxon>
        <taxon>Actinomycetes</taxon>
        <taxon>Micromonosporales</taxon>
        <taxon>Micromonosporaceae</taxon>
    </lineage>
</organism>
<accession>A0A6F8XYH4</accession>
<feature type="compositionally biased region" description="Basic residues" evidence="1">
    <location>
        <begin position="43"/>
        <end position="55"/>
    </location>
</feature>
<dbReference type="EMBL" id="AP022870">
    <property type="protein sequence ID" value="BCB78849.1"/>
    <property type="molecule type" value="Genomic_DNA"/>
</dbReference>
<dbReference type="KEGG" id="pfla:Pflav_052590"/>
<evidence type="ECO:0000256" key="1">
    <source>
        <dbReference type="SAM" id="MobiDB-lite"/>
    </source>
</evidence>
<evidence type="ECO:0000313" key="4">
    <source>
        <dbReference type="Proteomes" id="UP000502508"/>
    </source>
</evidence>